<dbReference type="InterPro" id="IPR035919">
    <property type="entry name" value="EAL_sf"/>
</dbReference>
<evidence type="ECO:0000259" key="3">
    <source>
        <dbReference type="PROSITE" id="PS50110"/>
    </source>
</evidence>
<dbReference type="PANTHER" id="PTHR44757">
    <property type="entry name" value="DIGUANYLATE CYCLASE DGCP"/>
    <property type="match status" value="1"/>
</dbReference>
<dbReference type="InterPro" id="IPR001789">
    <property type="entry name" value="Sig_transdc_resp-reg_receiver"/>
</dbReference>
<dbReference type="InterPro" id="IPR000160">
    <property type="entry name" value="GGDEF_dom"/>
</dbReference>
<dbReference type="OrthoDB" id="9176779at2"/>
<dbReference type="PROSITE" id="PS50110">
    <property type="entry name" value="RESPONSE_REGULATORY"/>
    <property type="match status" value="1"/>
</dbReference>
<evidence type="ECO:0000259" key="5">
    <source>
        <dbReference type="PROSITE" id="PS50887"/>
    </source>
</evidence>
<dbReference type="KEGG" id="oai:OLEAN_C02760"/>
<dbReference type="Gene3D" id="3.40.50.2300">
    <property type="match status" value="1"/>
</dbReference>
<evidence type="ECO:0000256" key="2">
    <source>
        <dbReference type="PROSITE-ProRule" id="PRU00169"/>
    </source>
</evidence>
<dbReference type="InterPro" id="IPR029787">
    <property type="entry name" value="Nucleotide_cyclase"/>
</dbReference>
<dbReference type="PROSITE" id="PS50883">
    <property type="entry name" value="EAL"/>
    <property type="match status" value="1"/>
</dbReference>
<dbReference type="EMBL" id="FO203512">
    <property type="protein sequence ID" value="CCK74452.1"/>
    <property type="molecule type" value="Genomic_DNA"/>
</dbReference>
<dbReference type="CDD" id="cd01948">
    <property type="entry name" value="EAL"/>
    <property type="match status" value="1"/>
</dbReference>
<dbReference type="Proteomes" id="UP000032749">
    <property type="component" value="Chromosome"/>
</dbReference>
<dbReference type="SUPFAM" id="SSF55073">
    <property type="entry name" value="Nucleotide cyclase"/>
    <property type="match status" value="1"/>
</dbReference>
<keyword evidence="7" id="KW-1185">Reference proteome</keyword>
<evidence type="ECO:0000313" key="7">
    <source>
        <dbReference type="Proteomes" id="UP000032749"/>
    </source>
</evidence>
<dbReference type="SUPFAM" id="SSF52172">
    <property type="entry name" value="CheY-like"/>
    <property type="match status" value="1"/>
</dbReference>
<dbReference type="PANTHER" id="PTHR44757:SF2">
    <property type="entry name" value="BIOFILM ARCHITECTURE MAINTENANCE PROTEIN MBAA"/>
    <property type="match status" value="1"/>
</dbReference>
<dbReference type="Gene3D" id="3.20.20.450">
    <property type="entry name" value="EAL domain"/>
    <property type="match status" value="1"/>
</dbReference>
<evidence type="ECO:0000313" key="6">
    <source>
        <dbReference type="EMBL" id="CCK74452.1"/>
    </source>
</evidence>
<proteinExistence type="predicted"/>
<evidence type="ECO:0000259" key="4">
    <source>
        <dbReference type="PROSITE" id="PS50883"/>
    </source>
</evidence>
<dbReference type="CDD" id="cd00156">
    <property type="entry name" value="REC"/>
    <property type="match status" value="1"/>
</dbReference>
<dbReference type="PROSITE" id="PS50887">
    <property type="entry name" value="GGDEF"/>
    <property type="match status" value="1"/>
</dbReference>
<dbReference type="HOGENOM" id="CLU_000445_70_50_6"/>
<feature type="domain" description="EAL" evidence="4">
    <location>
        <begin position="313"/>
        <end position="566"/>
    </location>
</feature>
<dbReference type="InterPro" id="IPR001633">
    <property type="entry name" value="EAL_dom"/>
</dbReference>
<keyword evidence="2" id="KW-0597">Phosphoprotein</keyword>
<dbReference type="SMART" id="SM00267">
    <property type="entry name" value="GGDEF"/>
    <property type="match status" value="1"/>
</dbReference>
<dbReference type="FunFam" id="3.30.70.270:FF:000001">
    <property type="entry name" value="Diguanylate cyclase domain protein"/>
    <property type="match status" value="1"/>
</dbReference>
<gene>
    <name evidence="6" type="ORF">OLEAN_C02760</name>
</gene>
<dbReference type="PATRIC" id="fig|698738.3.peg.285"/>
<feature type="domain" description="Response regulatory" evidence="3">
    <location>
        <begin position="2"/>
        <end position="120"/>
    </location>
</feature>
<name>R4YJR4_OLEAN</name>
<sequence>MKILLVDDDQLDRALVIRALQKSDLSTQISEAVTVDQGLEMYAANAYDIVLLDYQMPQRNGIEMIVELRNESKDNSIAIVMMSSSEDEELSLACIRAGAQDFLLKSEISSARLKRALLHASTRFELEQKLFQTYQKVKLLAETDSLTGLSNRYYFDESLKQVLTINCRCEQQTALLLFDLDNFKLVNDTFGHDVGDLLLKKVVLRIKSCLRGSETFARLGGDEFAIMLNNLSSSDQAGQVARRVVTVLHKPFEIASAFIKTTVSVGISIFPENGRTSEVLFKHADIAMYRAKKNGRNQICFFETEMQKKFYLRVKTEAELRVAIDEKQLKLYYQPVINPETNQILGLEALVRWQVGDELRMPDQFISVAEDTRQIIPIGDWVMEEAISTLAQWNKKYNRSLTMAVNVSAHQLSDTHLVQHWKDCLERHNVPAELIDIEITETALLKDTIETHNTLIGLSDLKCRLSLDDFGTGYSSISHLRNYPISVVKIDKSLIPLNDRDIRKIALMKGLVSMASILGLEVIAEGVETKYQVSLCKAFSILHVQGYYYAKPLHQKDIENKYLNNTETKIN</sequence>
<evidence type="ECO:0000256" key="1">
    <source>
        <dbReference type="ARBA" id="ARBA00001946"/>
    </source>
</evidence>
<dbReference type="NCBIfam" id="TIGR00254">
    <property type="entry name" value="GGDEF"/>
    <property type="match status" value="1"/>
</dbReference>
<feature type="domain" description="GGDEF" evidence="5">
    <location>
        <begin position="171"/>
        <end position="304"/>
    </location>
</feature>
<dbReference type="SMART" id="SM00448">
    <property type="entry name" value="REC"/>
    <property type="match status" value="1"/>
</dbReference>
<dbReference type="InterPro" id="IPR043128">
    <property type="entry name" value="Rev_trsase/Diguanyl_cyclase"/>
</dbReference>
<dbReference type="STRING" id="698738.OLEAN_C02760"/>
<dbReference type="GO" id="GO:0003824">
    <property type="term" value="F:catalytic activity"/>
    <property type="evidence" value="ECO:0007669"/>
    <property type="project" value="UniProtKB-ARBA"/>
</dbReference>
<dbReference type="Pfam" id="PF00990">
    <property type="entry name" value="GGDEF"/>
    <property type="match status" value="1"/>
</dbReference>
<accession>R4YJR4</accession>
<dbReference type="GO" id="GO:0000160">
    <property type="term" value="P:phosphorelay signal transduction system"/>
    <property type="evidence" value="ECO:0007669"/>
    <property type="project" value="InterPro"/>
</dbReference>
<dbReference type="Pfam" id="PF00563">
    <property type="entry name" value="EAL"/>
    <property type="match status" value="1"/>
</dbReference>
<dbReference type="InterPro" id="IPR052155">
    <property type="entry name" value="Biofilm_reg_signaling"/>
</dbReference>
<dbReference type="AlphaFoldDB" id="R4YJR4"/>
<comment type="cofactor">
    <cofactor evidence="1">
        <name>Mg(2+)</name>
        <dbReference type="ChEBI" id="CHEBI:18420"/>
    </cofactor>
</comment>
<dbReference type="SMART" id="SM00052">
    <property type="entry name" value="EAL"/>
    <property type="match status" value="1"/>
</dbReference>
<protein>
    <submittedName>
        <fullName evidence="6">Response regulator/GGDEF domain protein</fullName>
    </submittedName>
</protein>
<feature type="modified residue" description="4-aspartylphosphate" evidence="2">
    <location>
        <position position="53"/>
    </location>
</feature>
<dbReference type="Gene3D" id="3.30.70.270">
    <property type="match status" value="1"/>
</dbReference>
<dbReference type="CDD" id="cd01949">
    <property type="entry name" value="GGDEF"/>
    <property type="match status" value="1"/>
</dbReference>
<reference evidence="6 7" key="1">
    <citation type="journal article" date="2013" name="Nat. Commun.">
        <title>Genome sequence and functional genomic analysis of the oil-degrading bacterium Oleispira antarctica.</title>
        <authorList>
            <person name="Kube M."/>
            <person name="Chernikova T.N."/>
            <person name="Al-Ramahi Y."/>
            <person name="Beloqui A."/>
            <person name="Lopez-Cortez N."/>
            <person name="Guazzaroni M.E."/>
            <person name="Heipieper H.J."/>
            <person name="Klages S."/>
            <person name="Kotsyurbenko O.R."/>
            <person name="Langer I."/>
            <person name="Nechitaylo T.Y."/>
            <person name="Lunsdorf H."/>
            <person name="Fernandez M."/>
            <person name="Juarez S."/>
            <person name="Ciordia S."/>
            <person name="Singer A."/>
            <person name="Kagan O."/>
            <person name="Egorova O."/>
            <person name="Petit P.A."/>
            <person name="Stogios P."/>
            <person name="Kim Y."/>
            <person name="Tchigvintsev A."/>
            <person name="Flick R."/>
            <person name="Denaro R."/>
            <person name="Genovese M."/>
            <person name="Albar J.P."/>
            <person name="Reva O.N."/>
            <person name="Martinez-Gomariz M."/>
            <person name="Tran H."/>
            <person name="Ferrer M."/>
            <person name="Savchenko A."/>
            <person name="Yakunin A.F."/>
            <person name="Yakimov M.M."/>
            <person name="Golyshina O.V."/>
            <person name="Reinhardt R."/>
            <person name="Golyshin P.N."/>
        </authorList>
    </citation>
    <scope>NUCLEOTIDE SEQUENCE [LARGE SCALE GENOMIC DNA]</scope>
</reference>
<organism evidence="6 7">
    <name type="scientific">Oleispira antarctica RB-8</name>
    <dbReference type="NCBI Taxonomy" id="698738"/>
    <lineage>
        <taxon>Bacteria</taxon>
        <taxon>Pseudomonadati</taxon>
        <taxon>Pseudomonadota</taxon>
        <taxon>Gammaproteobacteria</taxon>
        <taxon>Oceanospirillales</taxon>
        <taxon>Oceanospirillaceae</taxon>
        <taxon>Oleispira</taxon>
    </lineage>
</organism>
<dbReference type="SUPFAM" id="SSF141868">
    <property type="entry name" value="EAL domain-like"/>
    <property type="match status" value="1"/>
</dbReference>
<dbReference type="Pfam" id="PF00072">
    <property type="entry name" value="Response_reg"/>
    <property type="match status" value="1"/>
</dbReference>
<dbReference type="InterPro" id="IPR011006">
    <property type="entry name" value="CheY-like_superfamily"/>
</dbReference>